<reference evidence="3" key="1">
    <citation type="submission" date="2018-01" db="EMBL/GenBank/DDBJ databases">
        <title>An insight into the sialome of Amazonian anophelines.</title>
        <authorList>
            <person name="Ribeiro J.M."/>
            <person name="Scarpassa V."/>
            <person name="Calvo E."/>
        </authorList>
    </citation>
    <scope>NUCLEOTIDE SEQUENCE</scope>
    <source>
        <tissue evidence="3">Salivary glands</tissue>
    </source>
</reference>
<feature type="compositionally biased region" description="Basic and acidic residues" evidence="1">
    <location>
        <begin position="28"/>
        <end position="53"/>
    </location>
</feature>
<keyword evidence="2" id="KW-0732">Signal</keyword>
<feature type="region of interest" description="Disordered" evidence="1">
    <location>
        <begin position="28"/>
        <end position="55"/>
    </location>
</feature>
<evidence type="ECO:0000256" key="2">
    <source>
        <dbReference type="SAM" id="SignalP"/>
    </source>
</evidence>
<dbReference type="EMBL" id="GGFK01014110">
    <property type="protein sequence ID" value="MBW47431.1"/>
    <property type="molecule type" value="Transcribed_RNA"/>
</dbReference>
<feature type="chain" id="PRO_5014714355" evidence="2">
    <location>
        <begin position="18"/>
        <end position="81"/>
    </location>
</feature>
<sequence length="81" mass="8929">MGEVFVFLLHLFTLVAGGMISDKVVFDGRERGANGDNGERTRSQTEPRTRNSHYDNPFLARPKIGHDAAAIVAGFSRAPRE</sequence>
<name>A0A2M4B321_9DIPT</name>
<proteinExistence type="predicted"/>
<evidence type="ECO:0000313" key="3">
    <source>
        <dbReference type="EMBL" id="MBW47431.1"/>
    </source>
</evidence>
<organism evidence="3">
    <name type="scientific">Anopheles triannulatus</name>
    <dbReference type="NCBI Taxonomy" id="58253"/>
    <lineage>
        <taxon>Eukaryota</taxon>
        <taxon>Metazoa</taxon>
        <taxon>Ecdysozoa</taxon>
        <taxon>Arthropoda</taxon>
        <taxon>Hexapoda</taxon>
        <taxon>Insecta</taxon>
        <taxon>Pterygota</taxon>
        <taxon>Neoptera</taxon>
        <taxon>Endopterygota</taxon>
        <taxon>Diptera</taxon>
        <taxon>Nematocera</taxon>
        <taxon>Culicoidea</taxon>
        <taxon>Culicidae</taxon>
        <taxon>Anophelinae</taxon>
        <taxon>Anopheles</taxon>
    </lineage>
</organism>
<accession>A0A2M4B321</accession>
<evidence type="ECO:0000256" key="1">
    <source>
        <dbReference type="SAM" id="MobiDB-lite"/>
    </source>
</evidence>
<protein>
    <submittedName>
        <fullName evidence="3">Putative secreted protein</fullName>
    </submittedName>
</protein>
<dbReference type="AlphaFoldDB" id="A0A2M4B321"/>
<feature type="signal peptide" evidence="2">
    <location>
        <begin position="1"/>
        <end position="17"/>
    </location>
</feature>